<dbReference type="AlphaFoldDB" id="E3NG91"/>
<feature type="region of interest" description="Disordered" evidence="1">
    <location>
        <begin position="89"/>
        <end position="109"/>
    </location>
</feature>
<accession>E3NG91</accession>
<sequence>MVFLEHFRRCLDRSRMSHEVHSGELQHRASESSWLLENGTLESGCAVALAPLSRSSEKPHNSPDRVPNHGVHQYLNGVYELLSKLIQSSSSLYSRSERRRGIGRKSSSL</sequence>
<dbReference type="HOGENOM" id="CLU_2186401_0_0_1"/>
<dbReference type="InParanoid" id="E3NG91"/>
<keyword evidence="3" id="KW-1185">Reference proteome</keyword>
<dbReference type="Proteomes" id="UP000008281">
    <property type="component" value="Unassembled WGS sequence"/>
</dbReference>
<evidence type="ECO:0000256" key="1">
    <source>
        <dbReference type="SAM" id="MobiDB-lite"/>
    </source>
</evidence>
<proteinExistence type="predicted"/>
<organism evidence="3">
    <name type="scientific">Caenorhabditis remanei</name>
    <name type="common">Caenorhabditis vulgaris</name>
    <dbReference type="NCBI Taxonomy" id="31234"/>
    <lineage>
        <taxon>Eukaryota</taxon>
        <taxon>Metazoa</taxon>
        <taxon>Ecdysozoa</taxon>
        <taxon>Nematoda</taxon>
        <taxon>Chromadorea</taxon>
        <taxon>Rhabditida</taxon>
        <taxon>Rhabditina</taxon>
        <taxon>Rhabditomorpha</taxon>
        <taxon>Rhabditoidea</taxon>
        <taxon>Rhabditidae</taxon>
        <taxon>Peloderinae</taxon>
        <taxon>Caenorhabditis</taxon>
    </lineage>
</organism>
<name>E3NG91_CAERE</name>
<dbReference type="EMBL" id="DS268651">
    <property type="protein sequence ID" value="EFO96983.1"/>
    <property type="molecule type" value="Genomic_DNA"/>
</dbReference>
<protein>
    <submittedName>
        <fullName evidence="2">Uncharacterized protein</fullName>
    </submittedName>
</protein>
<evidence type="ECO:0000313" key="3">
    <source>
        <dbReference type="Proteomes" id="UP000008281"/>
    </source>
</evidence>
<gene>
    <name evidence="2" type="ORF">CRE_27875</name>
</gene>
<evidence type="ECO:0000313" key="2">
    <source>
        <dbReference type="EMBL" id="EFO96983.1"/>
    </source>
</evidence>
<reference evidence="2" key="1">
    <citation type="submission" date="2007-07" db="EMBL/GenBank/DDBJ databases">
        <title>PCAP assembly of the Caenorhabditis remanei genome.</title>
        <authorList>
            <consortium name="The Caenorhabditis remanei Sequencing Consortium"/>
            <person name="Wilson R.K."/>
        </authorList>
    </citation>
    <scope>NUCLEOTIDE SEQUENCE [LARGE SCALE GENOMIC DNA]</scope>
    <source>
        <strain evidence="2">PB4641</strain>
    </source>
</reference>